<evidence type="ECO:0000313" key="3">
    <source>
        <dbReference type="Proteomes" id="UP000001610"/>
    </source>
</evidence>
<dbReference type="EMBL" id="JH126405">
    <property type="protein sequence ID" value="EGX88605.1"/>
    <property type="molecule type" value="Genomic_DNA"/>
</dbReference>
<accession>G3JRK2</accession>
<protein>
    <submittedName>
        <fullName evidence="2">Uncharacterized protein</fullName>
    </submittedName>
</protein>
<dbReference type="RefSeq" id="XP_006673850.1">
    <property type="nucleotide sequence ID" value="XM_006673787.1"/>
</dbReference>
<dbReference type="OrthoDB" id="4861413at2759"/>
<dbReference type="AlphaFoldDB" id="G3JRK2"/>
<reference evidence="2 3" key="1">
    <citation type="journal article" date="2011" name="Genome Biol.">
        <title>Genome sequence of the insect pathogenic fungus Cordyceps militaris, a valued traditional Chinese medicine.</title>
        <authorList>
            <person name="Zheng P."/>
            <person name="Xia Y."/>
            <person name="Xiao G."/>
            <person name="Xiong C."/>
            <person name="Hu X."/>
            <person name="Zhang S."/>
            <person name="Zheng H."/>
            <person name="Huang Y."/>
            <person name="Zhou Y."/>
            <person name="Wang S."/>
            <person name="Zhao G.P."/>
            <person name="Liu X."/>
            <person name="St Leger R.J."/>
            <person name="Wang C."/>
        </authorList>
    </citation>
    <scope>NUCLEOTIDE SEQUENCE [LARGE SCALE GENOMIC DNA]</scope>
    <source>
        <strain evidence="2 3">CM01</strain>
    </source>
</reference>
<sequence>MGRRQQSRSLQPIIDQGLNKPRRFQVSGHFPESLRPTTATSKSPKRQDSQQVLILKSHYTTEMQFLTLLSLAAAVAAVQINTPCGNNYGQEVCADGGASNQRAYVAVCNDQHVWAVRQACGNRFCCKDKEGGGGYCAC</sequence>
<keyword evidence="3" id="KW-1185">Reference proteome</keyword>
<gene>
    <name evidence="2" type="ORF">CCM_08650</name>
</gene>
<feature type="region of interest" description="Disordered" evidence="1">
    <location>
        <begin position="25"/>
        <end position="49"/>
    </location>
</feature>
<dbReference type="HOGENOM" id="CLU_1855178_0_0_1"/>
<organism evidence="2 3">
    <name type="scientific">Cordyceps militaris (strain CM01)</name>
    <name type="common">Caterpillar fungus</name>
    <dbReference type="NCBI Taxonomy" id="983644"/>
    <lineage>
        <taxon>Eukaryota</taxon>
        <taxon>Fungi</taxon>
        <taxon>Dikarya</taxon>
        <taxon>Ascomycota</taxon>
        <taxon>Pezizomycotina</taxon>
        <taxon>Sordariomycetes</taxon>
        <taxon>Hypocreomycetidae</taxon>
        <taxon>Hypocreales</taxon>
        <taxon>Cordycipitaceae</taxon>
        <taxon>Cordyceps</taxon>
    </lineage>
</organism>
<dbReference type="InParanoid" id="G3JRK2"/>
<name>G3JRK2_CORMM</name>
<proteinExistence type="predicted"/>
<dbReference type="GeneID" id="18170656"/>
<dbReference type="KEGG" id="cmt:CCM_08650"/>
<evidence type="ECO:0000313" key="2">
    <source>
        <dbReference type="EMBL" id="EGX88605.1"/>
    </source>
</evidence>
<dbReference type="VEuPathDB" id="FungiDB:CCM_08650"/>
<evidence type="ECO:0000256" key="1">
    <source>
        <dbReference type="SAM" id="MobiDB-lite"/>
    </source>
</evidence>
<dbReference type="Proteomes" id="UP000001610">
    <property type="component" value="Unassembled WGS sequence"/>
</dbReference>